<proteinExistence type="predicted"/>
<dbReference type="Proteomes" id="UP000696931">
    <property type="component" value="Unassembled WGS sequence"/>
</dbReference>
<dbReference type="AlphaFoldDB" id="A0A933SF92"/>
<sequence length="183" mass="21024">MSGPDDTTVLEDGRDAIDLTADENADLCAGCTRCCETVSIEIDAPRSPWEYDQWIWVLHHRNLEIYLEKPEAWYLHIEAKCEQLKPNGHCAVYEERPVLCREYDPRGCERRAPLSDITAWFKTAADLERWLQEKRPAHWKRLVEHRRTRSGATGGGSALAHALVQLAEPKAHEPATRLRRGKR</sequence>
<organism evidence="1 2">
    <name type="scientific">Eiseniibacteriota bacterium</name>
    <dbReference type="NCBI Taxonomy" id="2212470"/>
    <lineage>
        <taxon>Bacteria</taxon>
        <taxon>Candidatus Eiseniibacteriota</taxon>
    </lineage>
</organism>
<dbReference type="InterPro" id="IPR005358">
    <property type="entry name" value="Puta_zinc/iron-chelating_dom"/>
</dbReference>
<evidence type="ECO:0000313" key="2">
    <source>
        <dbReference type="Proteomes" id="UP000696931"/>
    </source>
</evidence>
<accession>A0A933SF92</accession>
<dbReference type="EMBL" id="JACRIW010000048">
    <property type="protein sequence ID" value="MBI5169313.1"/>
    <property type="molecule type" value="Genomic_DNA"/>
</dbReference>
<reference evidence="1" key="1">
    <citation type="submission" date="2020-07" db="EMBL/GenBank/DDBJ databases">
        <title>Huge and variable diversity of episymbiotic CPR bacteria and DPANN archaea in groundwater ecosystems.</title>
        <authorList>
            <person name="He C.Y."/>
            <person name="Keren R."/>
            <person name="Whittaker M."/>
            <person name="Farag I.F."/>
            <person name="Doudna J."/>
            <person name="Cate J.H.D."/>
            <person name="Banfield J.F."/>
        </authorList>
    </citation>
    <scope>NUCLEOTIDE SEQUENCE</scope>
    <source>
        <strain evidence="1">NC_groundwater_1813_Pr3_B-0.1um_71_17</strain>
    </source>
</reference>
<name>A0A933SF92_UNCEI</name>
<gene>
    <name evidence="1" type="ORF">HZA61_07495</name>
</gene>
<evidence type="ECO:0000313" key="1">
    <source>
        <dbReference type="EMBL" id="MBI5169313.1"/>
    </source>
</evidence>
<dbReference type="Pfam" id="PF03692">
    <property type="entry name" value="CxxCxxCC"/>
    <property type="match status" value="1"/>
</dbReference>
<comment type="caution">
    <text evidence="1">The sequence shown here is derived from an EMBL/GenBank/DDBJ whole genome shotgun (WGS) entry which is preliminary data.</text>
</comment>
<protein>
    <submittedName>
        <fullName evidence="1">YkgJ family cysteine cluster protein</fullName>
    </submittedName>
</protein>